<sequence>MFISYLHYSATKPNACLTTNTWFLVPFFLPLLAFLYSPNSFAVFQTPPTATTEKHSANTLTFSEIDALLAQALNVKSSNKEESARIIKKLTAIQSQLNYRQQGELTYLTAYNAYLMGNRHKSVALHKSMQNSKLIKHRTRASSTLLNLYLVEQNFIAGTKLIPQLLQDSESLTDKNIKGDVYEVIAYYYNELNQPQTALTFLKAINTDNYSARDHCYHHNHYTDAKLQLTGYLAEKSYIDSTIKACELAGEHLSANITRTDIAKHLIDQKKYQLALNLLLPKLSQVETIKYSNLSLNFYSYIATAYFHLNDFTKALEFAQKAENVPMLLKYHKAYSDLYSTLAELHNKLGNIDKALEYLYIYQQKMAVSLDIEQQKQLASAQIDHQVYGQYRIRDKLVLEKQQAEQKHNDAFSEMLTYMDKFRAGRMLFALQIFTILLLGAIILYIRHLQITENDKNRHDPLTQLFNRNRFIDLAATTIYQHKKWQLNLSLLVVNIDGFRSFNHKHGIEKGDQSLKLIAQLLHNYVYKNEHIARSGADEFSLFLPKCDAKQALHIAEKIHLEVAQLSDKMHLDEIINVSIGISDAELSEYSLKYLLSDSSTALRKAKADGGNKTCCFETTMTDRDKYKVDDSELKYIFE</sequence>
<dbReference type="PANTHER" id="PTHR45138">
    <property type="entry name" value="REGULATORY COMPONENTS OF SENSORY TRANSDUCTION SYSTEM"/>
    <property type="match status" value="1"/>
</dbReference>
<dbReference type="Gene3D" id="3.30.70.270">
    <property type="match status" value="1"/>
</dbReference>
<protein>
    <recommendedName>
        <fullName evidence="1">diguanylate cyclase</fullName>
        <ecNumber evidence="1">2.7.7.65</ecNumber>
    </recommendedName>
</protein>
<accession>A0ABY9TWV0</accession>
<organism evidence="5 6">
    <name type="scientific">Thalassotalea psychrophila</name>
    <dbReference type="NCBI Taxonomy" id="3065647"/>
    <lineage>
        <taxon>Bacteria</taxon>
        <taxon>Pseudomonadati</taxon>
        <taxon>Pseudomonadota</taxon>
        <taxon>Gammaproteobacteria</taxon>
        <taxon>Alteromonadales</taxon>
        <taxon>Colwelliaceae</taxon>
        <taxon>Thalassotalea</taxon>
    </lineage>
</organism>
<evidence type="ECO:0000313" key="6">
    <source>
        <dbReference type="Proteomes" id="UP001258994"/>
    </source>
</evidence>
<evidence type="ECO:0000313" key="5">
    <source>
        <dbReference type="EMBL" id="WNC73246.1"/>
    </source>
</evidence>
<dbReference type="SUPFAM" id="SSF55073">
    <property type="entry name" value="Nucleotide cyclase"/>
    <property type="match status" value="1"/>
</dbReference>
<feature type="transmembrane region" description="Helical" evidence="3">
    <location>
        <begin position="427"/>
        <end position="446"/>
    </location>
</feature>
<dbReference type="Pfam" id="PF00990">
    <property type="entry name" value="GGDEF"/>
    <property type="match status" value="1"/>
</dbReference>
<dbReference type="GO" id="GO:0052621">
    <property type="term" value="F:diguanylate cyclase activity"/>
    <property type="evidence" value="ECO:0007669"/>
    <property type="project" value="UniProtKB-EC"/>
</dbReference>
<dbReference type="EMBL" id="CP134145">
    <property type="protein sequence ID" value="WNC73246.1"/>
    <property type="molecule type" value="Genomic_DNA"/>
</dbReference>
<keyword evidence="3" id="KW-1133">Transmembrane helix</keyword>
<feature type="transmembrane region" description="Helical" evidence="3">
    <location>
        <begin position="20"/>
        <end position="37"/>
    </location>
</feature>
<evidence type="ECO:0000256" key="3">
    <source>
        <dbReference type="SAM" id="Phobius"/>
    </source>
</evidence>
<dbReference type="EC" id="2.7.7.65" evidence="1"/>
<dbReference type="InterPro" id="IPR043128">
    <property type="entry name" value="Rev_trsase/Diguanyl_cyclase"/>
</dbReference>
<reference evidence="6" key="1">
    <citation type="submission" date="2023-09" db="EMBL/GenBank/DDBJ databases">
        <authorList>
            <person name="Zhang C."/>
        </authorList>
    </citation>
    <scope>NUCLEOTIDE SEQUENCE [LARGE SCALE GENOMIC DNA]</scope>
    <source>
        <strain evidence="6">SQ149</strain>
    </source>
</reference>
<name>A0ABY9TWV0_9GAMM</name>
<keyword evidence="6" id="KW-1185">Reference proteome</keyword>
<feature type="domain" description="GGDEF" evidence="4">
    <location>
        <begin position="487"/>
        <end position="619"/>
    </location>
</feature>
<dbReference type="SMART" id="SM00267">
    <property type="entry name" value="GGDEF"/>
    <property type="match status" value="1"/>
</dbReference>
<dbReference type="SUPFAM" id="SSF48452">
    <property type="entry name" value="TPR-like"/>
    <property type="match status" value="1"/>
</dbReference>
<dbReference type="RefSeq" id="WP_348392358.1">
    <property type="nucleotide sequence ID" value="NZ_CP134145.1"/>
</dbReference>
<gene>
    <name evidence="5" type="ORF">RGQ13_04450</name>
</gene>
<dbReference type="InterPro" id="IPR029787">
    <property type="entry name" value="Nucleotide_cyclase"/>
</dbReference>
<keyword evidence="3" id="KW-0472">Membrane</keyword>
<evidence type="ECO:0000256" key="2">
    <source>
        <dbReference type="ARBA" id="ARBA00034247"/>
    </source>
</evidence>
<evidence type="ECO:0000259" key="4">
    <source>
        <dbReference type="PROSITE" id="PS50887"/>
    </source>
</evidence>
<dbReference type="CDD" id="cd01949">
    <property type="entry name" value="GGDEF"/>
    <property type="match status" value="1"/>
</dbReference>
<proteinExistence type="predicted"/>
<comment type="catalytic activity">
    <reaction evidence="2">
        <text>2 GTP = 3',3'-c-di-GMP + 2 diphosphate</text>
        <dbReference type="Rhea" id="RHEA:24898"/>
        <dbReference type="ChEBI" id="CHEBI:33019"/>
        <dbReference type="ChEBI" id="CHEBI:37565"/>
        <dbReference type="ChEBI" id="CHEBI:58805"/>
        <dbReference type="EC" id="2.7.7.65"/>
    </reaction>
</comment>
<keyword evidence="3" id="KW-0812">Transmembrane</keyword>
<dbReference type="Gene3D" id="1.25.40.10">
    <property type="entry name" value="Tetratricopeptide repeat domain"/>
    <property type="match status" value="1"/>
</dbReference>
<dbReference type="Proteomes" id="UP001258994">
    <property type="component" value="Chromosome"/>
</dbReference>
<dbReference type="InterPro" id="IPR011990">
    <property type="entry name" value="TPR-like_helical_dom_sf"/>
</dbReference>
<dbReference type="InterPro" id="IPR000160">
    <property type="entry name" value="GGDEF_dom"/>
</dbReference>
<keyword evidence="5" id="KW-0548">Nucleotidyltransferase</keyword>
<dbReference type="InterPro" id="IPR050469">
    <property type="entry name" value="Diguanylate_Cyclase"/>
</dbReference>
<evidence type="ECO:0000256" key="1">
    <source>
        <dbReference type="ARBA" id="ARBA00012528"/>
    </source>
</evidence>
<dbReference type="NCBIfam" id="TIGR00254">
    <property type="entry name" value="GGDEF"/>
    <property type="match status" value="1"/>
</dbReference>
<keyword evidence="5" id="KW-0808">Transferase</keyword>
<dbReference type="PROSITE" id="PS50887">
    <property type="entry name" value="GGDEF"/>
    <property type="match status" value="1"/>
</dbReference>
<dbReference type="PANTHER" id="PTHR45138:SF9">
    <property type="entry name" value="DIGUANYLATE CYCLASE DGCM-RELATED"/>
    <property type="match status" value="1"/>
</dbReference>